<evidence type="ECO:0000259" key="7">
    <source>
        <dbReference type="Pfam" id="PF14655"/>
    </source>
</evidence>
<feature type="non-terminal residue" evidence="9">
    <location>
        <position position="1415"/>
    </location>
</feature>
<dbReference type="InterPro" id="IPR032839">
    <property type="entry name" value="RAB3GAP_N"/>
</dbReference>
<feature type="domain" description="Rab3GAP regulatory subunit C-terminal" evidence="8">
    <location>
        <begin position="781"/>
        <end position="1386"/>
    </location>
</feature>
<gene>
    <name evidence="9" type="ORF">MNOR_LOCUS250</name>
</gene>
<dbReference type="Pfam" id="PF14656">
    <property type="entry name" value="RAB3GAP2_C"/>
    <property type="match status" value="1"/>
</dbReference>
<name>A0AAV2PJR0_MEGNR</name>
<feature type="transmembrane region" description="Helical" evidence="6">
    <location>
        <begin position="89"/>
        <end position="112"/>
    </location>
</feature>
<keyword evidence="4" id="KW-0963">Cytoplasm</keyword>
<dbReference type="InterPro" id="IPR026059">
    <property type="entry name" value="Rab3GAP2"/>
</dbReference>
<feature type="domain" description="Rab3-GAP regulatory subunit N-terminal" evidence="7">
    <location>
        <begin position="103"/>
        <end position="496"/>
    </location>
</feature>
<evidence type="ECO:0000256" key="6">
    <source>
        <dbReference type="SAM" id="Phobius"/>
    </source>
</evidence>
<comment type="caution">
    <text evidence="9">The sequence shown here is derived from an EMBL/GenBank/DDBJ whole genome shotgun (WGS) entry which is preliminary data.</text>
</comment>
<dbReference type="PANTHER" id="PTHR12472">
    <property type="entry name" value="RAB3-GAP REGULATORY DOMAIN"/>
    <property type="match status" value="1"/>
</dbReference>
<feature type="region of interest" description="Disordered" evidence="5">
    <location>
        <begin position="43"/>
        <end position="67"/>
    </location>
</feature>
<feature type="compositionally biased region" description="Gly residues" evidence="5">
    <location>
        <begin position="44"/>
        <end position="59"/>
    </location>
</feature>
<keyword evidence="6" id="KW-1133">Transmembrane helix</keyword>
<evidence type="ECO:0000256" key="1">
    <source>
        <dbReference type="ARBA" id="ARBA00004496"/>
    </source>
</evidence>
<comment type="similarity">
    <text evidence="2">Belongs to the Rab3-GAP regulatory subunit family.</text>
</comment>
<keyword evidence="3" id="KW-0343">GTPase activation</keyword>
<keyword evidence="10" id="KW-1185">Reference proteome</keyword>
<dbReference type="GO" id="GO:0005737">
    <property type="term" value="C:cytoplasm"/>
    <property type="evidence" value="ECO:0007669"/>
    <property type="project" value="UniProtKB-SubCell"/>
</dbReference>
<dbReference type="Proteomes" id="UP001497623">
    <property type="component" value="Unassembled WGS sequence"/>
</dbReference>
<evidence type="ECO:0000256" key="3">
    <source>
        <dbReference type="ARBA" id="ARBA00022468"/>
    </source>
</evidence>
<dbReference type="InterPro" id="IPR029257">
    <property type="entry name" value="RAB3GAP2_C"/>
</dbReference>
<keyword evidence="6" id="KW-0472">Membrane</keyword>
<evidence type="ECO:0000313" key="10">
    <source>
        <dbReference type="Proteomes" id="UP001497623"/>
    </source>
</evidence>
<organism evidence="9 10">
    <name type="scientific">Meganyctiphanes norvegica</name>
    <name type="common">Northern krill</name>
    <name type="synonym">Thysanopoda norvegica</name>
    <dbReference type="NCBI Taxonomy" id="48144"/>
    <lineage>
        <taxon>Eukaryota</taxon>
        <taxon>Metazoa</taxon>
        <taxon>Ecdysozoa</taxon>
        <taxon>Arthropoda</taxon>
        <taxon>Crustacea</taxon>
        <taxon>Multicrustacea</taxon>
        <taxon>Malacostraca</taxon>
        <taxon>Eumalacostraca</taxon>
        <taxon>Eucarida</taxon>
        <taxon>Euphausiacea</taxon>
        <taxon>Euphausiidae</taxon>
        <taxon>Meganyctiphanes</taxon>
    </lineage>
</organism>
<dbReference type="EMBL" id="CAXKWB010000047">
    <property type="protein sequence ID" value="CAL4058806.1"/>
    <property type="molecule type" value="Genomic_DNA"/>
</dbReference>
<comment type="subcellular location">
    <subcellularLocation>
        <location evidence="1">Cytoplasm</location>
    </subcellularLocation>
</comment>
<proteinExistence type="inferred from homology"/>
<evidence type="ECO:0008006" key="11">
    <source>
        <dbReference type="Google" id="ProtNLM"/>
    </source>
</evidence>
<dbReference type="Pfam" id="PF14655">
    <property type="entry name" value="RAB3GAP2_N"/>
    <property type="match status" value="1"/>
</dbReference>
<accession>A0AAV2PJR0</accession>
<evidence type="ECO:0000256" key="4">
    <source>
        <dbReference type="ARBA" id="ARBA00022490"/>
    </source>
</evidence>
<dbReference type="GO" id="GO:0005096">
    <property type="term" value="F:GTPase activator activity"/>
    <property type="evidence" value="ECO:0007669"/>
    <property type="project" value="UniProtKB-KW"/>
</dbReference>
<protein>
    <recommendedName>
        <fullName evidence="11">Rab3 GTPase-activating protein non-catalytic subunit</fullName>
    </recommendedName>
</protein>
<sequence>MVYVANYSGCPEVQHWLYKMLNTDIKGKDTPIARKRSEIRWGMMGRGTEGGGGGGGGQGNERHSTTQPKIYRKSTRHLKNAHTLEQFHYLYSHIILSCSITPLMLFGMLISIDFVSSRWENTSEGEKMTLSGIWRGTIGFTDNDEISEILCLPLISQKQSSAGGPDWTCVIVGFSSGYVSMYTENGLLLLSQLFEEGAVLSIKCRTNSSSTGASLIKDMSEELVILYPRAITSIDGFSLCQTLRGCRNQVAKAAASGGESVTVPPLGYKKWGLVDQVVVMDCVAPGITPPIVYDYLMEASLSRKMTANLNSGVPATSQLFTVGEVPYVGYLAARDGATPPFVADVVNHYAHKLKDALVSAASGWLFGHNNKKEEEKKKKPKVEAAVPLPYISSVPDKRRIGLTVDMSLSRKLAAVTDDFGRVVVIDVQTKTALRMWKGYRDAGCGWLEVEGEWGGSKRCVSFLVIYAPRRGLLEIWTPQQGSRVAVFNVPKNSKLLYTPHTLLGVNSVRGVRCRVFPVLFVTPEGEIKEISVPFHLALGGKTSKRARDLHLLKTLKTQMRSGTEEDVLHTLAEIKTIGIRKQALAQMIASQHITSTLLKGMLELLLPVYAKDQDKPEGEVQKLDHESRLLGQYLLRLHQLLQLYNCLNELHKAREASPDPDDSTLVQELSKHLMLTVDETKEALMTTGENGIISNVTAKKVKFSSSEKMSIGSFIRCWDTAIGTLIKDALQVLPIHLKADITLEKKSVLGSYLYGWAWHRESVASFSFGIQESGIDPEILLHLALDNWKDCPNPDTVTALHLGTIINTVSSLAGEKVLCDIGELSSWWSRVRDILVSWTKPHHAYLVALICRGAHATLESKRQSAKMVHDDDQMEEERQGICKSETHQFSSLNEWEGLSSMELVEWNILISQLEHLLPLYQLLQFKTPYKVEILTDLKVSIKGLLDKGKGHVAELVGSWLVSSGMKLSLVVKLLNLNIQNQNTTNIDDEYVEMETEETLDESLAKSETMAIDMSEEEQTVFAEVSRLISAVGKKFPNSISPDAVLTDMSWTLGAAWHKDPNDINKLSLALDHIASIGNSHVRHGILLMAWETWIAQRIQTAVTLMEKVGRMPKDRLCRRDVGLGEHVLPFLFQNAKNLLAQIMEANVVCEVEKPSIPGIDSFWSRQEGSPSLIELTVTQKITCYDLVFHHHQLLTVLYLIAKYALKNVKALSYFDGKGRSVFFKPLSTKWTLTPVEPQVSNPRLSFLCRVITSVVTTLPDNSLNNQGAISSIRQAIDLGREWEMTLDTLHRHHVCELYNSGLDTLAEEVIPTVTDGTALGSQFVMIAGQRLHYLITTSTQMAHHLALTSPTITTWIKSCDNSDLRCPDIPLDVTLNLLTRAINLLPEEAQESKMANALYQTLTAFSKDQLQESSS</sequence>
<evidence type="ECO:0000259" key="8">
    <source>
        <dbReference type="Pfam" id="PF14656"/>
    </source>
</evidence>
<reference evidence="9 10" key="1">
    <citation type="submission" date="2024-05" db="EMBL/GenBank/DDBJ databases">
        <authorList>
            <person name="Wallberg A."/>
        </authorList>
    </citation>
    <scope>NUCLEOTIDE SEQUENCE [LARGE SCALE GENOMIC DNA]</scope>
</reference>
<evidence type="ECO:0000313" key="9">
    <source>
        <dbReference type="EMBL" id="CAL4058806.1"/>
    </source>
</evidence>
<keyword evidence="6" id="KW-0812">Transmembrane</keyword>
<dbReference type="PANTHER" id="PTHR12472:SF0">
    <property type="entry name" value="RAB3 GTPASE-ACTIVATING PROTEIN NON-CATALYTIC SUBUNIT"/>
    <property type="match status" value="1"/>
</dbReference>
<evidence type="ECO:0000256" key="2">
    <source>
        <dbReference type="ARBA" id="ARBA00008153"/>
    </source>
</evidence>
<evidence type="ECO:0000256" key="5">
    <source>
        <dbReference type="SAM" id="MobiDB-lite"/>
    </source>
</evidence>